<gene>
    <name evidence="1" type="ORF">V0U79_08005</name>
</gene>
<name>A0ABU7LQX1_9PROT</name>
<dbReference type="RefSeq" id="WP_330198970.1">
    <property type="nucleotide sequence ID" value="NZ_JAZDRP010000004.1"/>
</dbReference>
<protein>
    <submittedName>
        <fullName evidence="1">Uncharacterized protein</fullName>
    </submittedName>
</protein>
<keyword evidence="2" id="KW-1185">Reference proteome</keyword>
<evidence type="ECO:0000313" key="2">
    <source>
        <dbReference type="Proteomes" id="UP001354971"/>
    </source>
</evidence>
<evidence type="ECO:0000313" key="1">
    <source>
        <dbReference type="EMBL" id="MEE2526307.1"/>
    </source>
</evidence>
<accession>A0ABU7LQX1</accession>
<proteinExistence type="predicted"/>
<organism evidence="1 2">
    <name type="scientific">Hyphobacterium lacteum</name>
    <dbReference type="NCBI Taxonomy" id="3116575"/>
    <lineage>
        <taxon>Bacteria</taxon>
        <taxon>Pseudomonadati</taxon>
        <taxon>Pseudomonadota</taxon>
        <taxon>Alphaproteobacteria</taxon>
        <taxon>Maricaulales</taxon>
        <taxon>Maricaulaceae</taxon>
        <taxon>Hyphobacterium</taxon>
    </lineage>
</organism>
<dbReference type="Proteomes" id="UP001354971">
    <property type="component" value="Unassembled WGS sequence"/>
</dbReference>
<reference evidence="1 2" key="1">
    <citation type="submission" date="2024-01" db="EMBL/GenBank/DDBJ databases">
        <title>Hyphobacterium bacterium isolated from marine sediment.</title>
        <authorList>
            <person name="Zhao S."/>
        </authorList>
    </citation>
    <scope>NUCLEOTIDE SEQUENCE [LARGE SCALE GENOMIC DNA]</scope>
    <source>
        <strain evidence="2">HN65</strain>
    </source>
</reference>
<sequence>MSSTNWLFALNGADAMSHHLDRTRSRTGIRRRASTTDVNAYLDSSGIKGRKR</sequence>
<dbReference type="EMBL" id="JAZDRP010000004">
    <property type="protein sequence ID" value="MEE2526307.1"/>
    <property type="molecule type" value="Genomic_DNA"/>
</dbReference>
<comment type="caution">
    <text evidence="1">The sequence shown here is derived from an EMBL/GenBank/DDBJ whole genome shotgun (WGS) entry which is preliminary data.</text>
</comment>